<comment type="caution">
    <text evidence="2">The sequence shown here is derived from an EMBL/GenBank/DDBJ whole genome shotgun (WGS) entry which is preliminary data.</text>
</comment>
<dbReference type="AlphaFoldDB" id="A0ABD5WT39"/>
<dbReference type="Proteomes" id="UP001596388">
    <property type="component" value="Unassembled WGS sequence"/>
</dbReference>
<organism evidence="2 3">
    <name type="scientific">Halobaculum marinum</name>
    <dbReference type="NCBI Taxonomy" id="3031996"/>
    <lineage>
        <taxon>Archaea</taxon>
        <taxon>Methanobacteriati</taxon>
        <taxon>Methanobacteriota</taxon>
        <taxon>Stenosarchaea group</taxon>
        <taxon>Halobacteria</taxon>
        <taxon>Halobacteriales</taxon>
        <taxon>Haloferacaceae</taxon>
        <taxon>Halobaculum</taxon>
    </lineage>
</organism>
<dbReference type="Gene3D" id="1.10.10.10">
    <property type="entry name" value="Winged helix-like DNA-binding domain superfamily/Winged helix DNA-binding domain"/>
    <property type="match status" value="1"/>
</dbReference>
<evidence type="ECO:0000256" key="1">
    <source>
        <dbReference type="SAM" id="MobiDB-lite"/>
    </source>
</evidence>
<keyword evidence="3" id="KW-1185">Reference proteome</keyword>
<gene>
    <name evidence="2" type="ORF">ACFQKD_05960</name>
</gene>
<accession>A0ABD5WT39</accession>
<dbReference type="InterPro" id="IPR036388">
    <property type="entry name" value="WH-like_DNA-bd_sf"/>
</dbReference>
<dbReference type="GeneID" id="79269261"/>
<sequence>MTTPTEADWLTDDGGTPDSGIDWSAVLDALAHAERRAVLAALRRESTERVSVDELAAAVRDGPDDDGATIRLQHVHLPKLAEASLTEPVDEAGRVAPASLGLSLPEWMLTVDGEAEAQSATTARTDHHSGTADADDD</sequence>
<proteinExistence type="predicted"/>
<dbReference type="RefSeq" id="WP_276238697.1">
    <property type="nucleotide sequence ID" value="NZ_CP119989.1"/>
</dbReference>
<evidence type="ECO:0000313" key="2">
    <source>
        <dbReference type="EMBL" id="MFC7096845.1"/>
    </source>
</evidence>
<name>A0ABD5WT39_9EURY</name>
<dbReference type="EMBL" id="JBHTAG010000002">
    <property type="protein sequence ID" value="MFC7096845.1"/>
    <property type="molecule type" value="Genomic_DNA"/>
</dbReference>
<evidence type="ECO:0008006" key="4">
    <source>
        <dbReference type="Google" id="ProtNLM"/>
    </source>
</evidence>
<reference evidence="2 3" key="1">
    <citation type="journal article" date="2019" name="Int. J. Syst. Evol. Microbiol.">
        <title>The Global Catalogue of Microorganisms (GCM) 10K type strain sequencing project: providing services to taxonomists for standard genome sequencing and annotation.</title>
        <authorList>
            <consortium name="The Broad Institute Genomics Platform"/>
            <consortium name="The Broad Institute Genome Sequencing Center for Infectious Disease"/>
            <person name="Wu L."/>
            <person name="Ma J."/>
        </authorList>
    </citation>
    <scope>NUCLEOTIDE SEQUENCE [LARGE SCALE GENOMIC DNA]</scope>
    <source>
        <strain evidence="2 3">DT55</strain>
    </source>
</reference>
<evidence type="ECO:0000313" key="3">
    <source>
        <dbReference type="Proteomes" id="UP001596388"/>
    </source>
</evidence>
<protein>
    <recommendedName>
        <fullName evidence="4">Helix-turn-helix domain-containing protein</fullName>
    </recommendedName>
</protein>
<feature type="region of interest" description="Disordered" evidence="1">
    <location>
        <begin position="113"/>
        <end position="137"/>
    </location>
</feature>